<gene>
    <name evidence="1" type="ORF">SAMN02745716_1807</name>
</gene>
<dbReference type="Proteomes" id="UP000222056">
    <property type="component" value="Unassembled WGS sequence"/>
</dbReference>
<organism evidence="1 2">
    <name type="scientific">Thermoleophilum album</name>
    <dbReference type="NCBI Taxonomy" id="29539"/>
    <lineage>
        <taxon>Bacteria</taxon>
        <taxon>Bacillati</taxon>
        <taxon>Actinomycetota</taxon>
        <taxon>Thermoleophilia</taxon>
        <taxon>Thermoleophilales</taxon>
        <taxon>Thermoleophilaceae</taxon>
        <taxon>Thermoleophilum</taxon>
    </lineage>
</organism>
<evidence type="ECO:0000313" key="2">
    <source>
        <dbReference type="Proteomes" id="UP000222056"/>
    </source>
</evidence>
<accession>A0A1H6FXT6</accession>
<sequence>MNARRDAYALVGWITVRIARRLARRWLGRHRLALGAALAATLLAVAGARTARRALQP</sequence>
<evidence type="ECO:0000313" key="1">
    <source>
        <dbReference type="EMBL" id="SEH14998.1"/>
    </source>
</evidence>
<proteinExistence type="predicted"/>
<protein>
    <submittedName>
        <fullName evidence="1">Uncharacterized protein</fullName>
    </submittedName>
</protein>
<dbReference type="AlphaFoldDB" id="A0A1H6FXT6"/>
<dbReference type="STRING" id="29539.SAMN02745716_1807"/>
<dbReference type="EMBL" id="FNWJ01000002">
    <property type="protein sequence ID" value="SEH14998.1"/>
    <property type="molecule type" value="Genomic_DNA"/>
</dbReference>
<name>A0A1H6FXT6_THEAL</name>
<keyword evidence="2" id="KW-1185">Reference proteome</keyword>
<reference evidence="2" key="1">
    <citation type="submission" date="2016-10" db="EMBL/GenBank/DDBJ databases">
        <authorList>
            <person name="Varghese N."/>
            <person name="Submissions S."/>
        </authorList>
    </citation>
    <scope>NUCLEOTIDE SEQUENCE [LARGE SCALE GENOMIC DNA]</scope>
    <source>
        <strain evidence="2">ATCC 35263</strain>
    </source>
</reference>
<dbReference type="RefSeq" id="WP_177169442.1">
    <property type="nucleotide sequence ID" value="NZ_FNWJ01000002.1"/>
</dbReference>